<feature type="coiled-coil region" evidence="1">
    <location>
        <begin position="858"/>
        <end position="893"/>
    </location>
</feature>
<feature type="coiled-coil region" evidence="1">
    <location>
        <begin position="943"/>
        <end position="970"/>
    </location>
</feature>
<evidence type="ECO:0008006" key="5">
    <source>
        <dbReference type="Google" id="ProtNLM"/>
    </source>
</evidence>
<feature type="chain" id="PRO_5042516222" description="Meiotic sister chromatid recombination protein 1" evidence="2">
    <location>
        <begin position="17"/>
        <end position="1123"/>
    </location>
</feature>
<dbReference type="RefSeq" id="XP_049182629.1">
    <property type="nucleotide sequence ID" value="XM_049322916.1"/>
</dbReference>
<sequence>MRFVWLTLIFIHLVQANNFGFDQWSNNDLKQFLSDCKIKQDSSWDNSKLIEVATNEAKKIENGYKKLKNEIDQQLKPKKKNLEDYLSFSYLFGSIDKKPKSVSDWCFESWSSDSLKNYLKHNGIKFNDKDNKSDLLKIIKSSFDKVAKKNNGSTYYPGSWLYNSWSEDDLTKWLDKYGISYNKKSTRDELVDKVKELNYKTVNEIEDTKNALFDSLDLFDKTIFDRAGQIKDEFFETWSYSQLREWLYLHGFINESPEEYVAELDKEKLINIAKNYKKYLLEDINTWLKHSERKVQPWLSKGGESSGSSSRGNKHVENLINDTFFVGINNWSKDKLREFLNVRKVPYSIFTTRSQLVELVKEHRSDPIHVETEAFVIDQDFSTNSIKQWLKEQGQNIDGSRQDLIAAFQEQFKKIGSDPNNLESQIRFYTPDLEGYKQYLKKNVPESKKYSEDKIEQAYKLVEEYFKKATETAREEFKKDKYSSEEALQEIQKASYDYASSVYDKIDETQSNISSLITDAGLASTNFVKSLTAKLVQDWRKLENSLLGTKKKAQKEATEWVDKGKQQLQQGGQSVLETVNDVSKDSSKKYDALSQKAQDLYNDYLATAGDSYDDLSKDAGKKYEAAVKEANYKYDQYKKLAKSKSDEVSEAAGIQYEKAVADAEKKYNDYSSLLNKKFEELSTSAGKQYELAAAEARKKFDEYNKLANDKVDKLSTEAKKQYELAAADANKKYEEYTKLTSKKYNDLSKAASKQYSEFSKAANEQADKISKDAADSYEKAVKLANQKYDQLLKLAKQKSNEWSTDASLKADELYKEAGKQYELAAKDASKKYNEFSSIAASYAADLGKKATEKYDEYSKEAYNKVDDLSQEAQKQYEQALKEAEKKYNEYYKLAGEKYEDYKKKADKKYDEASHEAAKQYELAQKEAGIKYEEFKKLAGDKAAEFSKEASKKAEQLKKDAKEALNTAGEEAGKLYNDAVDQSHKSYIKYSPRIKDWVKDVYRGALFRLGLFNNRVYDVAEEVGEKVGEKWDSMIRVYSNADLKGYLRSFGYSYSWLNGLNRRELLTLAQVQKKLFSGYKHSKWEKPIGEVLKDAGNEVSEKLGITKQPHGIAQHIKAFLGFNY</sequence>
<keyword evidence="2" id="KW-0732">Signal</keyword>
<keyword evidence="1" id="KW-0175">Coiled coil</keyword>
<protein>
    <recommendedName>
        <fullName evidence="5">Meiotic sister chromatid recombination protein 1</fullName>
    </recommendedName>
</protein>
<dbReference type="InterPro" id="IPR018803">
    <property type="entry name" value="Ish1/Msc1-like"/>
</dbReference>
<dbReference type="Proteomes" id="UP001202479">
    <property type="component" value="Unassembled WGS sequence"/>
</dbReference>
<organism evidence="3 4">
    <name type="scientific">Candida oxycetoniae</name>
    <dbReference type="NCBI Taxonomy" id="497107"/>
    <lineage>
        <taxon>Eukaryota</taxon>
        <taxon>Fungi</taxon>
        <taxon>Dikarya</taxon>
        <taxon>Ascomycota</taxon>
        <taxon>Saccharomycotina</taxon>
        <taxon>Pichiomycetes</taxon>
        <taxon>Debaryomycetaceae</taxon>
        <taxon>Candida/Lodderomyces clade</taxon>
        <taxon>Candida</taxon>
    </lineage>
</organism>
<gene>
    <name evidence="3" type="ORF">KGF56_000176</name>
</gene>
<dbReference type="Pfam" id="PF10281">
    <property type="entry name" value="Ish1"/>
    <property type="match status" value="3"/>
</dbReference>
<feature type="signal peptide" evidence="2">
    <location>
        <begin position="1"/>
        <end position="16"/>
    </location>
</feature>
<evidence type="ECO:0000313" key="4">
    <source>
        <dbReference type="Proteomes" id="UP001202479"/>
    </source>
</evidence>
<reference evidence="3" key="1">
    <citation type="journal article" date="2022" name="DNA Res.">
        <title>Genome analysis of five recently described species of the CUG-Ser clade uncovers Candida theae as a new hybrid lineage with pathogenic potential in the Candida parapsilosis species complex.</title>
        <authorList>
            <person name="Mixao V."/>
            <person name="Del Olmo V."/>
            <person name="Hegedusova E."/>
            <person name="Saus E."/>
            <person name="Pryszcz L."/>
            <person name="Cillingova A."/>
            <person name="Nosek J."/>
            <person name="Gabaldon T."/>
        </authorList>
    </citation>
    <scope>NUCLEOTIDE SEQUENCE</scope>
    <source>
        <strain evidence="3">CBS 10844</strain>
    </source>
</reference>
<evidence type="ECO:0000313" key="3">
    <source>
        <dbReference type="EMBL" id="KAI3406884.2"/>
    </source>
</evidence>
<proteinExistence type="predicted"/>
<name>A0AAI9T1W4_9ASCO</name>
<keyword evidence="4" id="KW-1185">Reference proteome</keyword>
<feature type="coiled-coil region" evidence="1">
    <location>
        <begin position="774"/>
        <end position="801"/>
    </location>
</feature>
<dbReference type="GeneID" id="73377793"/>
<dbReference type="AlphaFoldDB" id="A0AAI9T1W4"/>
<comment type="caution">
    <text evidence="3">The sequence shown here is derived from an EMBL/GenBank/DDBJ whole genome shotgun (WGS) entry which is preliminary data.</text>
</comment>
<dbReference type="SUPFAM" id="SSF58113">
    <property type="entry name" value="Apolipoprotein A-I"/>
    <property type="match status" value="2"/>
</dbReference>
<dbReference type="EMBL" id="JAHUZD010000019">
    <property type="protein sequence ID" value="KAI3406884.2"/>
    <property type="molecule type" value="Genomic_DNA"/>
</dbReference>
<evidence type="ECO:0000256" key="2">
    <source>
        <dbReference type="SAM" id="SignalP"/>
    </source>
</evidence>
<evidence type="ECO:0000256" key="1">
    <source>
        <dbReference type="SAM" id="Coils"/>
    </source>
</evidence>
<accession>A0AAI9T1W4</accession>